<comment type="catalytic activity">
    <reaction evidence="7">
        <text>a 2'-deoxyadenosine in DNA + S-adenosyl-L-methionine = an N(6)-methyl-2'-deoxyadenosine in DNA + S-adenosyl-L-homocysteine + H(+)</text>
        <dbReference type="Rhea" id="RHEA:15197"/>
        <dbReference type="Rhea" id="RHEA-COMP:12418"/>
        <dbReference type="Rhea" id="RHEA-COMP:12419"/>
        <dbReference type="ChEBI" id="CHEBI:15378"/>
        <dbReference type="ChEBI" id="CHEBI:57856"/>
        <dbReference type="ChEBI" id="CHEBI:59789"/>
        <dbReference type="ChEBI" id="CHEBI:90615"/>
        <dbReference type="ChEBI" id="CHEBI:90616"/>
        <dbReference type="EC" id="2.1.1.72"/>
    </reaction>
</comment>
<evidence type="ECO:0000259" key="8">
    <source>
        <dbReference type="Pfam" id="PF02384"/>
    </source>
</evidence>
<dbReference type="PANTHER" id="PTHR42933:SF3">
    <property type="entry name" value="TYPE I RESTRICTION ENZYME MJAVIII METHYLASE SUBUNIT"/>
    <property type="match status" value="1"/>
</dbReference>
<keyword evidence="3" id="KW-0489">Methyltransferase</keyword>
<dbReference type="GO" id="GO:0009007">
    <property type="term" value="F:site-specific DNA-methyltransferase (adenine-specific) activity"/>
    <property type="evidence" value="ECO:0007669"/>
    <property type="project" value="UniProtKB-EC"/>
</dbReference>
<evidence type="ECO:0000256" key="1">
    <source>
        <dbReference type="ARBA" id="ARBA00006594"/>
    </source>
</evidence>
<dbReference type="GO" id="GO:0009307">
    <property type="term" value="P:DNA restriction-modification system"/>
    <property type="evidence" value="ECO:0007669"/>
    <property type="project" value="UniProtKB-KW"/>
</dbReference>
<comment type="caution">
    <text evidence="9">The sequence shown here is derived from an EMBL/GenBank/DDBJ whole genome shotgun (WGS) entry which is preliminary data.</text>
</comment>
<dbReference type="PRINTS" id="PR00507">
    <property type="entry name" value="N12N6MTFRASE"/>
</dbReference>
<comment type="similarity">
    <text evidence="1">Belongs to the N(4)/N(6)-methyltransferase family.</text>
</comment>
<organism evidence="9 10">
    <name type="scientific">Helicobacter bilis WiWa</name>
    <dbReference type="NCBI Taxonomy" id="1235804"/>
    <lineage>
        <taxon>Bacteria</taxon>
        <taxon>Pseudomonadati</taxon>
        <taxon>Campylobacterota</taxon>
        <taxon>Epsilonproteobacteria</taxon>
        <taxon>Campylobacterales</taxon>
        <taxon>Helicobacteraceae</taxon>
        <taxon>Helicobacter</taxon>
    </lineage>
</organism>
<evidence type="ECO:0000256" key="7">
    <source>
        <dbReference type="ARBA" id="ARBA00047942"/>
    </source>
</evidence>
<evidence type="ECO:0000256" key="2">
    <source>
        <dbReference type="ARBA" id="ARBA00011900"/>
    </source>
</evidence>
<dbReference type="InterPro" id="IPR051537">
    <property type="entry name" value="DNA_Adenine_Mtase"/>
</dbReference>
<dbReference type="InterPro" id="IPR003356">
    <property type="entry name" value="DNA_methylase_A-5"/>
</dbReference>
<dbReference type="GO" id="GO:0003677">
    <property type="term" value="F:DNA binding"/>
    <property type="evidence" value="ECO:0007669"/>
    <property type="project" value="InterPro"/>
</dbReference>
<evidence type="ECO:0000313" key="10">
    <source>
        <dbReference type="Proteomes" id="UP000012527"/>
    </source>
</evidence>
<dbReference type="SUPFAM" id="SSF53335">
    <property type="entry name" value="S-adenosyl-L-methionine-dependent methyltransferases"/>
    <property type="match status" value="1"/>
</dbReference>
<keyword evidence="6" id="KW-0680">Restriction system</keyword>
<sequence length="78" mass="9240">MKQTWILKERYFKSFLQIFFKGTAGQYFTPLNIVRFMVECFDITQDDLVLDPSCGSGGFLLQTLQYMQEKKKIKPKNF</sequence>
<reference evidence="9 10" key="1">
    <citation type="submission" date="2013-02" db="EMBL/GenBank/DDBJ databases">
        <title>The Genome Sequence of Helicobacter bilis WiWa.</title>
        <authorList>
            <consortium name="The Broad Institute Genome Sequencing Platform"/>
            <person name="Ward D."/>
            <person name="Overstreet A.-M.C."/>
            <person name="Ramer-Tait A.E."/>
            <person name="Phillips G.J."/>
            <person name="Wannemuehler M.J."/>
            <person name="Walker B."/>
            <person name="Young S.K."/>
            <person name="Zeng Q."/>
            <person name="Gargeya S."/>
            <person name="Fitzgerald M."/>
            <person name="Haas B."/>
            <person name="Abouelleil A."/>
            <person name="Alvarado L."/>
            <person name="Arachchi H.M."/>
            <person name="Berlin A.M."/>
            <person name="Chapman S.B."/>
            <person name="Dewar J."/>
            <person name="Goldberg J."/>
            <person name="Griggs A."/>
            <person name="Gujja S."/>
            <person name="Hansen M."/>
            <person name="Howarth C."/>
            <person name="Imamovic A."/>
            <person name="Larimer J."/>
            <person name="McCowan C."/>
            <person name="Murphy C."/>
            <person name="Neiman D."/>
            <person name="Pearson M."/>
            <person name="Priest M."/>
            <person name="Roberts A."/>
            <person name="Saif S."/>
            <person name="Shea T."/>
            <person name="Sisk P."/>
            <person name="Sykes S."/>
            <person name="Wortman J."/>
            <person name="Nusbaum C."/>
            <person name="Birren B."/>
        </authorList>
    </citation>
    <scope>NUCLEOTIDE SEQUENCE [LARGE SCALE GENOMIC DNA]</scope>
    <source>
        <strain evidence="9 10">WiWa</strain>
    </source>
</reference>
<dbReference type="EC" id="2.1.1.72" evidence="2"/>
<dbReference type="Pfam" id="PF02384">
    <property type="entry name" value="N6_Mtase"/>
    <property type="match status" value="1"/>
</dbReference>
<dbReference type="PATRIC" id="fig|1235804.3.peg.1078"/>
<proteinExistence type="inferred from homology"/>
<evidence type="ECO:0000313" key="9">
    <source>
        <dbReference type="EMBL" id="EMZ39402.1"/>
    </source>
</evidence>
<dbReference type="GO" id="GO:0032259">
    <property type="term" value="P:methylation"/>
    <property type="evidence" value="ECO:0007669"/>
    <property type="project" value="UniProtKB-KW"/>
</dbReference>
<accession>N2BCE9</accession>
<dbReference type="Proteomes" id="UP000012527">
    <property type="component" value="Unassembled WGS sequence"/>
</dbReference>
<feature type="domain" description="DNA methylase adenine-specific" evidence="8">
    <location>
        <begin position="21"/>
        <end position="72"/>
    </location>
</feature>
<dbReference type="HOGENOM" id="CLU_2617127_0_0_7"/>
<evidence type="ECO:0000256" key="6">
    <source>
        <dbReference type="ARBA" id="ARBA00022747"/>
    </source>
</evidence>
<gene>
    <name evidence="9" type="ORF">C826_00988</name>
</gene>
<dbReference type="EMBL" id="AQFW01000011">
    <property type="protein sequence ID" value="EMZ39402.1"/>
    <property type="molecule type" value="Genomic_DNA"/>
</dbReference>
<dbReference type="Gene3D" id="3.40.50.150">
    <property type="entry name" value="Vaccinia Virus protein VP39"/>
    <property type="match status" value="1"/>
</dbReference>
<dbReference type="InterPro" id="IPR029063">
    <property type="entry name" value="SAM-dependent_MTases_sf"/>
</dbReference>
<evidence type="ECO:0000256" key="3">
    <source>
        <dbReference type="ARBA" id="ARBA00022603"/>
    </source>
</evidence>
<dbReference type="AlphaFoldDB" id="N2BCE9"/>
<keyword evidence="4" id="KW-0808">Transferase</keyword>
<evidence type="ECO:0000256" key="4">
    <source>
        <dbReference type="ARBA" id="ARBA00022679"/>
    </source>
</evidence>
<keyword evidence="5" id="KW-0949">S-adenosyl-L-methionine</keyword>
<evidence type="ECO:0000256" key="5">
    <source>
        <dbReference type="ARBA" id="ARBA00022691"/>
    </source>
</evidence>
<protein>
    <recommendedName>
        <fullName evidence="2">site-specific DNA-methyltransferase (adenine-specific)</fullName>
        <ecNumber evidence="2">2.1.1.72</ecNumber>
    </recommendedName>
</protein>
<dbReference type="GO" id="GO:0008170">
    <property type="term" value="F:N-methyltransferase activity"/>
    <property type="evidence" value="ECO:0007669"/>
    <property type="project" value="InterPro"/>
</dbReference>
<name>N2BCE9_9HELI</name>
<dbReference type="PANTHER" id="PTHR42933">
    <property type="entry name" value="SLR6095 PROTEIN"/>
    <property type="match status" value="1"/>
</dbReference>